<dbReference type="EMBL" id="CP034587">
    <property type="protein sequence ID" value="AZQ72707.1"/>
    <property type="molecule type" value="Genomic_DNA"/>
</dbReference>
<dbReference type="OrthoDB" id="4242547at2"/>
<evidence type="ECO:0000313" key="1">
    <source>
        <dbReference type="EMBL" id="AZQ72707.1"/>
    </source>
</evidence>
<evidence type="ECO:0000313" key="2">
    <source>
        <dbReference type="Proteomes" id="UP000267900"/>
    </source>
</evidence>
<sequence>MGSEYAARVADDILHADLAHDIGDYLSDPHHDAEFGAVMYSSSVAEFVAKECGDYPPEGHSYPSGR</sequence>
<name>A0A3S9PK70_STRLT</name>
<proteinExistence type="predicted"/>
<accession>A0A3S9PK70</accession>
<organism evidence="1 2">
    <name type="scientific">Streptomyces luteoverticillatus</name>
    <name type="common">Streptoverticillium luteoverticillatus</name>
    <dbReference type="NCBI Taxonomy" id="66425"/>
    <lineage>
        <taxon>Bacteria</taxon>
        <taxon>Bacillati</taxon>
        <taxon>Actinomycetota</taxon>
        <taxon>Actinomycetes</taxon>
        <taxon>Kitasatosporales</taxon>
        <taxon>Streptomycetaceae</taxon>
        <taxon>Streptomyces</taxon>
    </lineage>
</organism>
<dbReference type="Proteomes" id="UP000267900">
    <property type="component" value="Chromosome"/>
</dbReference>
<protein>
    <submittedName>
        <fullName evidence="1">Uncharacterized protein</fullName>
    </submittedName>
</protein>
<keyword evidence="2" id="KW-1185">Reference proteome</keyword>
<gene>
    <name evidence="1" type="ORF">EKH77_17090</name>
</gene>
<reference evidence="1 2" key="1">
    <citation type="submission" date="2018-12" db="EMBL/GenBank/DDBJ databases">
        <title>The whole draft genome of Streptomyce luteoverticillatus CGMCC 15060.</title>
        <authorList>
            <person name="Feng Z."/>
            <person name="Chen G."/>
            <person name="Zhang J."/>
            <person name="Zhu H."/>
            <person name="Yu X."/>
            <person name="Zhang W."/>
            <person name="Zhang X."/>
        </authorList>
    </citation>
    <scope>NUCLEOTIDE SEQUENCE [LARGE SCALE GENOMIC DNA]</scope>
    <source>
        <strain evidence="1 2">CGMCC 15060</strain>
    </source>
</reference>
<dbReference type="RefSeq" id="WP_126915225.1">
    <property type="nucleotide sequence ID" value="NZ_CP034587.1"/>
</dbReference>
<dbReference type="AlphaFoldDB" id="A0A3S9PK70"/>